<organism evidence="5 6">
    <name type="scientific">Portibacter lacus</name>
    <dbReference type="NCBI Taxonomy" id="1099794"/>
    <lineage>
        <taxon>Bacteria</taxon>
        <taxon>Pseudomonadati</taxon>
        <taxon>Bacteroidota</taxon>
        <taxon>Saprospiria</taxon>
        <taxon>Saprospirales</taxon>
        <taxon>Haliscomenobacteraceae</taxon>
        <taxon>Portibacter</taxon>
    </lineage>
</organism>
<dbReference type="InterPro" id="IPR019734">
    <property type="entry name" value="TPR_rpt"/>
</dbReference>
<evidence type="ECO:0000313" key="5">
    <source>
        <dbReference type="EMBL" id="GLR18180.1"/>
    </source>
</evidence>
<feature type="repeat" description="TPR" evidence="1">
    <location>
        <begin position="265"/>
        <end position="298"/>
    </location>
</feature>
<dbReference type="Gene3D" id="1.25.40.10">
    <property type="entry name" value="Tetratricopeptide repeat domain"/>
    <property type="match status" value="2"/>
</dbReference>
<evidence type="ECO:0008006" key="7">
    <source>
        <dbReference type="Google" id="ProtNLM"/>
    </source>
</evidence>
<comment type="caution">
    <text evidence="5">The sequence shown here is derived from an EMBL/GenBank/DDBJ whole genome shotgun (WGS) entry which is preliminary data.</text>
</comment>
<evidence type="ECO:0000256" key="1">
    <source>
        <dbReference type="PROSITE-ProRule" id="PRU00339"/>
    </source>
</evidence>
<dbReference type="InterPro" id="IPR011990">
    <property type="entry name" value="TPR-like_helical_dom_sf"/>
</dbReference>
<dbReference type="PROSITE" id="PS50005">
    <property type="entry name" value="TPR"/>
    <property type="match status" value="1"/>
</dbReference>
<dbReference type="InterPro" id="IPR003594">
    <property type="entry name" value="HATPase_dom"/>
</dbReference>
<keyword evidence="1" id="KW-0802">TPR repeat</keyword>
<feature type="domain" description="Signal transduction histidine kinase internal region" evidence="4">
    <location>
        <begin position="464"/>
        <end position="543"/>
    </location>
</feature>
<evidence type="ECO:0000259" key="3">
    <source>
        <dbReference type="Pfam" id="PF02518"/>
    </source>
</evidence>
<dbReference type="PANTHER" id="PTHR34220:SF7">
    <property type="entry name" value="SENSOR HISTIDINE KINASE YPDA"/>
    <property type="match status" value="1"/>
</dbReference>
<sequence length="666" mass="77096">MVAQVNVGLENKVEQYLAASNPNEAYEELSGLIEFNANVSLNEANYYLEKYNKDTYISEDKRYPLIAHFIAADVLYYNELKDSSLIQYLTLTAKAKDLGENMLAASGVGNAAFVLSELGDKVGALNLIKQNLTISRNTGDIRDLSDHTYNLASMYADLGMRDSSIVYFEKTLEIDRNSENHHGMIYNMQMLMEQYLLSGNYETVLSLCEECILISQEVENKKSEPKCYYYQALTQLEMNQFLAARKSIEQAILLDEKRSDPTRLSKYFLVYANVLAKLNEHNEAIKYYQMAIESGEKNQEQTDIVAACLEYGLYSGNVEWLEKAELIIDNAKLESYRQELYQNYARLNADKGLYELAYGYQKKEAELLENYNKDQGLQVTEQSKNAYDLFVKENENRNLQIEKELSEAKSKRRQNQLIFSLLVLGLLATLVWFAYRNQKQKNLLLEQKKKEEAIGFELQVMEKELTALRSQMNPHFLFNSLNSINDYIIHEEPRLASKYLTKFSQLMRTILNNSKEKMITLREELNALELYVEMENLRFKEKFDFGLKVDQKLNLDNIKIPTMLLQPYVENAIKHGLRNKRESGNLEIWVRQEDGELKIDITDNGVGRKEAMRLKNHKDRARKSHGMDITSDRIDLLNRIHDIDAQVQIIDLENGGGTRVEVRMKV</sequence>
<reference evidence="5" key="1">
    <citation type="journal article" date="2014" name="Int. J. Syst. Evol. Microbiol.">
        <title>Complete genome sequence of Corynebacterium casei LMG S-19264T (=DSM 44701T), isolated from a smear-ripened cheese.</title>
        <authorList>
            <consortium name="US DOE Joint Genome Institute (JGI-PGF)"/>
            <person name="Walter F."/>
            <person name="Albersmeier A."/>
            <person name="Kalinowski J."/>
            <person name="Ruckert C."/>
        </authorList>
    </citation>
    <scope>NUCLEOTIDE SEQUENCE</scope>
    <source>
        <strain evidence="5">NBRC 108769</strain>
    </source>
</reference>
<evidence type="ECO:0000313" key="6">
    <source>
        <dbReference type="Proteomes" id="UP001156666"/>
    </source>
</evidence>
<dbReference type="Proteomes" id="UP001156666">
    <property type="component" value="Unassembled WGS sequence"/>
</dbReference>
<dbReference type="SUPFAM" id="SSF55874">
    <property type="entry name" value="ATPase domain of HSP90 chaperone/DNA topoisomerase II/histidine kinase"/>
    <property type="match status" value="1"/>
</dbReference>
<dbReference type="SUPFAM" id="SSF48452">
    <property type="entry name" value="TPR-like"/>
    <property type="match status" value="1"/>
</dbReference>
<proteinExistence type="predicted"/>
<dbReference type="Gene3D" id="3.30.565.10">
    <property type="entry name" value="Histidine kinase-like ATPase, C-terminal domain"/>
    <property type="match status" value="1"/>
</dbReference>
<dbReference type="InterPro" id="IPR050640">
    <property type="entry name" value="Bact_2-comp_sensor_kinase"/>
</dbReference>
<dbReference type="PANTHER" id="PTHR34220">
    <property type="entry name" value="SENSOR HISTIDINE KINASE YPDA"/>
    <property type="match status" value="1"/>
</dbReference>
<accession>A0AA37WGU1</accession>
<dbReference type="Pfam" id="PF06580">
    <property type="entry name" value="His_kinase"/>
    <property type="match status" value="1"/>
</dbReference>
<name>A0AA37WGU1_9BACT</name>
<dbReference type="SMART" id="SM00028">
    <property type="entry name" value="TPR"/>
    <property type="match status" value="4"/>
</dbReference>
<dbReference type="EMBL" id="BSOH01000015">
    <property type="protein sequence ID" value="GLR18180.1"/>
    <property type="molecule type" value="Genomic_DNA"/>
</dbReference>
<dbReference type="GO" id="GO:0000155">
    <property type="term" value="F:phosphorelay sensor kinase activity"/>
    <property type="evidence" value="ECO:0007669"/>
    <property type="project" value="InterPro"/>
</dbReference>
<keyword evidence="2" id="KW-0472">Membrane</keyword>
<protein>
    <recommendedName>
        <fullName evidence="7">Tetratricopeptide repeat protein</fullName>
    </recommendedName>
</protein>
<gene>
    <name evidence="5" type="ORF">GCM10007940_27950</name>
</gene>
<dbReference type="GO" id="GO:0016020">
    <property type="term" value="C:membrane"/>
    <property type="evidence" value="ECO:0007669"/>
    <property type="project" value="InterPro"/>
</dbReference>
<evidence type="ECO:0000259" key="4">
    <source>
        <dbReference type="Pfam" id="PF06580"/>
    </source>
</evidence>
<evidence type="ECO:0000256" key="2">
    <source>
        <dbReference type="SAM" id="Phobius"/>
    </source>
</evidence>
<feature type="domain" description="Histidine kinase/HSP90-like ATPase" evidence="3">
    <location>
        <begin position="564"/>
        <end position="665"/>
    </location>
</feature>
<dbReference type="AlphaFoldDB" id="A0AA37WGU1"/>
<feature type="transmembrane region" description="Helical" evidence="2">
    <location>
        <begin position="417"/>
        <end position="435"/>
    </location>
</feature>
<reference evidence="5" key="2">
    <citation type="submission" date="2023-01" db="EMBL/GenBank/DDBJ databases">
        <title>Draft genome sequence of Portibacter lacus strain NBRC 108769.</title>
        <authorList>
            <person name="Sun Q."/>
            <person name="Mori K."/>
        </authorList>
    </citation>
    <scope>NUCLEOTIDE SEQUENCE</scope>
    <source>
        <strain evidence="5">NBRC 108769</strain>
    </source>
</reference>
<dbReference type="InterPro" id="IPR036890">
    <property type="entry name" value="HATPase_C_sf"/>
</dbReference>
<dbReference type="Pfam" id="PF02518">
    <property type="entry name" value="HATPase_c"/>
    <property type="match status" value="1"/>
</dbReference>
<keyword evidence="2" id="KW-1133">Transmembrane helix</keyword>
<keyword evidence="6" id="KW-1185">Reference proteome</keyword>
<dbReference type="InterPro" id="IPR010559">
    <property type="entry name" value="Sig_transdc_His_kin_internal"/>
</dbReference>
<keyword evidence="2" id="KW-0812">Transmembrane</keyword>